<keyword evidence="5 7" id="KW-0238">DNA-binding</keyword>
<keyword evidence="2 7" id="KW-0808">Transferase</keyword>
<evidence type="ECO:0000256" key="4">
    <source>
        <dbReference type="ARBA" id="ARBA00022932"/>
    </source>
</evidence>
<dbReference type="Pfam" id="PF03104">
    <property type="entry name" value="DNA_pol_B_exo1"/>
    <property type="match status" value="1"/>
</dbReference>
<dbReference type="SUPFAM" id="SSF53098">
    <property type="entry name" value="Ribonuclease H-like"/>
    <property type="match status" value="1"/>
</dbReference>
<dbReference type="Gene3D" id="1.10.132.60">
    <property type="entry name" value="DNA polymerase family B, C-terminal domain"/>
    <property type="match status" value="1"/>
</dbReference>
<dbReference type="PRINTS" id="PR00106">
    <property type="entry name" value="DNAPOLB"/>
</dbReference>
<dbReference type="InterPro" id="IPR006134">
    <property type="entry name" value="DNA-dir_DNA_pol_B_multi_dom"/>
</dbReference>
<dbReference type="Proteomes" id="UP000000238">
    <property type="component" value="Chromosome"/>
</dbReference>
<evidence type="ECO:0000313" key="10">
    <source>
        <dbReference type="EMBL" id="ABC28414.1"/>
    </source>
</evidence>
<dbReference type="CDD" id="cd05784">
    <property type="entry name" value="DNA_polB_II_exo"/>
    <property type="match status" value="1"/>
</dbReference>
<name>Q2SLR0_HAHCH</name>
<dbReference type="FunFam" id="1.10.132.60:FF:000008">
    <property type="entry name" value="DNA polymerase"/>
    <property type="match status" value="1"/>
</dbReference>
<keyword evidence="3 7" id="KW-0548">Nucleotidyltransferase</keyword>
<comment type="catalytic activity">
    <reaction evidence="6 7">
        <text>DNA(n) + a 2'-deoxyribonucleoside 5'-triphosphate = DNA(n+1) + diphosphate</text>
        <dbReference type="Rhea" id="RHEA:22508"/>
        <dbReference type="Rhea" id="RHEA-COMP:17339"/>
        <dbReference type="Rhea" id="RHEA-COMP:17340"/>
        <dbReference type="ChEBI" id="CHEBI:33019"/>
        <dbReference type="ChEBI" id="CHEBI:61560"/>
        <dbReference type="ChEBI" id="CHEBI:173112"/>
        <dbReference type="EC" id="2.7.7.7"/>
    </reaction>
</comment>
<evidence type="ECO:0000256" key="7">
    <source>
        <dbReference type="RuleBase" id="RU000442"/>
    </source>
</evidence>
<dbReference type="SMART" id="SM00486">
    <property type="entry name" value="POLBc"/>
    <property type="match status" value="1"/>
</dbReference>
<dbReference type="InterPro" id="IPR006133">
    <property type="entry name" value="DNA-dir_DNA_pol_B_exonuc"/>
</dbReference>
<dbReference type="GO" id="GO:0000166">
    <property type="term" value="F:nucleotide binding"/>
    <property type="evidence" value="ECO:0007669"/>
    <property type="project" value="InterPro"/>
</dbReference>
<dbReference type="InterPro" id="IPR017964">
    <property type="entry name" value="DNA-dir_DNA_pol_B_CS"/>
</dbReference>
<dbReference type="PANTHER" id="PTHR10322">
    <property type="entry name" value="DNA POLYMERASE CATALYTIC SUBUNIT"/>
    <property type="match status" value="1"/>
</dbReference>
<dbReference type="Gene3D" id="2.40.50.590">
    <property type="match status" value="1"/>
</dbReference>
<dbReference type="STRING" id="349521.HCH_01557"/>
<comment type="similarity">
    <text evidence="1 7">Belongs to the DNA polymerase type-B family.</text>
</comment>
<dbReference type="EMBL" id="CP000155">
    <property type="protein sequence ID" value="ABC28414.1"/>
    <property type="molecule type" value="Genomic_DNA"/>
</dbReference>
<dbReference type="InterPro" id="IPR006172">
    <property type="entry name" value="DNA-dir_DNA_pol_B"/>
</dbReference>
<dbReference type="NCBIfam" id="NF004421">
    <property type="entry name" value="PRK05762.1-2"/>
    <property type="match status" value="1"/>
</dbReference>
<dbReference type="InterPro" id="IPR036397">
    <property type="entry name" value="RNaseH_sf"/>
</dbReference>
<dbReference type="HOGENOM" id="CLU_018487_0_0_6"/>
<keyword evidence="7" id="KW-0235">DNA replication</keyword>
<dbReference type="GO" id="GO:0045004">
    <property type="term" value="P:DNA replication proofreading"/>
    <property type="evidence" value="ECO:0007669"/>
    <property type="project" value="TreeGrafter"/>
</dbReference>
<evidence type="ECO:0000259" key="8">
    <source>
        <dbReference type="Pfam" id="PF00136"/>
    </source>
</evidence>
<evidence type="ECO:0000313" key="11">
    <source>
        <dbReference type="Proteomes" id="UP000000238"/>
    </source>
</evidence>
<dbReference type="CDD" id="cd05537">
    <property type="entry name" value="POLBc_Pol_II"/>
    <property type="match status" value="1"/>
</dbReference>
<keyword evidence="11" id="KW-1185">Reference proteome</keyword>
<dbReference type="InterPro" id="IPR043502">
    <property type="entry name" value="DNA/RNA_pol_sf"/>
</dbReference>
<accession>Q2SLR0</accession>
<dbReference type="PANTHER" id="PTHR10322:SF23">
    <property type="entry name" value="DNA POLYMERASE DELTA CATALYTIC SUBUNIT"/>
    <property type="match status" value="1"/>
</dbReference>
<protein>
    <recommendedName>
        <fullName evidence="7">DNA polymerase</fullName>
        <ecNumber evidence="7">2.7.7.7</ecNumber>
    </recommendedName>
</protein>
<dbReference type="GO" id="GO:0003677">
    <property type="term" value="F:DNA binding"/>
    <property type="evidence" value="ECO:0007669"/>
    <property type="project" value="UniProtKB-KW"/>
</dbReference>
<dbReference type="GO" id="GO:0009432">
    <property type="term" value="P:SOS response"/>
    <property type="evidence" value="ECO:0007669"/>
    <property type="project" value="TreeGrafter"/>
</dbReference>
<dbReference type="InterPro" id="IPR012337">
    <property type="entry name" value="RNaseH-like_sf"/>
</dbReference>
<dbReference type="InterPro" id="IPR050240">
    <property type="entry name" value="DNA_pol_type-B"/>
</dbReference>
<dbReference type="AlphaFoldDB" id="Q2SLR0"/>
<dbReference type="GO" id="GO:0003887">
    <property type="term" value="F:DNA-directed DNA polymerase activity"/>
    <property type="evidence" value="ECO:0007669"/>
    <property type="project" value="UniProtKB-KW"/>
</dbReference>
<evidence type="ECO:0000259" key="9">
    <source>
        <dbReference type="Pfam" id="PF03104"/>
    </source>
</evidence>
<dbReference type="EC" id="2.7.7.7" evidence="7"/>
<evidence type="ECO:0000256" key="5">
    <source>
        <dbReference type="ARBA" id="ARBA00023125"/>
    </source>
</evidence>
<evidence type="ECO:0000256" key="2">
    <source>
        <dbReference type="ARBA" id="ARBA00022679"/>
    </source>
</evidence>
<sequence>MSAPLKGFLLTRQWDDLVPEQERARGGLTKSLALQFWMLTDRGPVRLIVSDQYAVFFLESSAMPVARRILTNLLGDSSGERPPWYEKELELKDFGGQPVHGVYLREQRNLYRVRDMLMQAGLAPMEADIHPTDRFLMERFVTGSMVVHGEAVEKDGVLEFHNPRIKPAPYAPYFKVLSLDIETSMDGAQLYSIGLAATSYGADVGAGAMQHRVFMVGENAEDSPDYLVYCADESEVFRRFVEWFDGFDPDILIGWNVINFDLRFLQKKADELNFPFHPGRGGAAMDWRQSRSDDQHFTLCIPGRVVLDGIDTLKSATYNFESFSLEYVAQHLLGRGKLIHDPDNRGDEITHLFLHDKPRLAAYNLEDCQLVWEIFQHALLIEFAVERAQLTGLALDRFGGSVASFDNRYLPRLHRAGYVAPMLPQNPVGVGSPGGYVMDSIPGLYRNVLVLDFKSLYPSIIRTFKIDPLARIRGIEIERGQDVLREDLWDQQETVKVDRKRLVPGFNGAVFSKDHNILPDIIGELWAARDEAKRHKNAAMSQAIKILMNSFYGVLGTPGCRFFDHRLPSSITLRGHRILYRTKELIEQQGHQVIYGDTDSVFVWLKEHKQSAAAEIDSVGKQLAATLNQWWRDYLMQEYGIESFLEIQFETHFLRFVMPTIRGSEKGSKKRYAGLAARGEGEPEMVFKGLETVRTDWTPLARTFQKELYRRIFHNEPYEDYVRDLVSDIRAGKKDDLLYYRKRLRRRLDEYQRNVPPHVQAARTADRIREEQGLPPRYQRGGWIEYVVTVNGPEPLEYRRSALDYDLYVERQIEPIADGILRFMNASFQDISGGQIGLF</sequence>
<dbReference type="Gene3D" id="3.90.1600.10">
    <property type="entry name" value="Palm domain of DNA polymerase"/>
    <property type="match status" value="2"/>
</dbReference>
<dbReference type="RefSeq" id="WP_011395487.1">
    <property type="nucleotide sequence ID" value="NC_007645.1"/>
</dbReference>
<evidence type="ECO:0000256" key="3">
    <source>
        <dbReference type="ARBA" id="ARBA00022695"/>
    </source>
</evidence>
<evidence type="ECO:0000256" key="6">
    <source>
        <dbReference type="ARBA" id="ARBA00049244"/>
    </source>
</evidence>
<proteinExistence type="inferred from homology"/>
<dbReference type="GO" id="GO:0008296">
    <property type="term" value="F:3'-5'-DNA exonuclease activity"/>
    <property type="evidence" value="ECO:0007669"/>
    <property type="project" value="TreeGrafter"/>
</dbReference>
<evidence type="ECO:0000256" key="1">
    <source>
        <dbReference type="ARBA" id="ARBA00005755"/>
    </source>
</evidence>
<dbReference type="InterPro" id="IPR042087">
    <property type="entry name" value="DNA_pol_B_thumb"/>
</dbReference>
<feature type="domain" description="DNA-directed DNA polymerase family B exonuclease" evidence="9">
    <location>
        <begin position="127"/>
        <end position="328"/>
    </location>
</feature>
<dbReference type="SUPFAM" id="SSF56672">
    <property type="entry name" value="DNA/RNA polymerases"/>
    <property type="match status" value="1"/>
</dbReference>
<organism evidence="10 11">
    <name type="scientific">Hahella chejuensis (strain KCTC 2396)</name>
    <dbReference type="NCBI Taxonomy" id="349521"/>
    <lineage>
        <taxon>Bacteria</taxon>
        <taxon>Pseudomonadati</taxon>
        <taxon>Pseudomonadota</taxon>
        <taxon>Gammaproteobacteria</taxon>
        <taxon>Oceanospirillales</taxon>
        <taxon>Hahellaceae</taxon>
        <taxon>Hahella</taxon>
    </lineage>
</organism>
<reference evidence="10 11" key="1">
    <citation type="journal article" date="2005" name="Nucleic Acids Res.">
        <title>Genomic blueprint of Hahella chejuensis, a marine microbe producing an algicidal agent.</title>
        <authorList>
            <person name="Jeong H."/>
            <person name="Yim J.H."/>
            <person name="Lee C."/>
            <person name="Choi S.-H."/>
            <person name="Park Y.K."/>
            <person name="Yoon S.H."/>
            <person name="Hur C.-G."/>
            <person name="Kang H.-Y."/>
            <person name="Kim D."/>
            <person name="Lee H.H."/>
            <person name="Park K.H."/>
            <person name="Park S.-H."/>
            <person name="Park H.-S."/>
            <person name="Lee H.K."/>
            <person name="Oh T.K."/>
            <person name="Kim J.F."/>
        </authorList>
    </citation>
    <scope>NUCLEOTIDE SEQUENCE [LARGE SCALE GENOMIC DNA]</scope>
    <source>
        <strain evidence="10 11">KCTC 2396</strain>
    </source>
</reference>
<dbReference type="Pfam" id="PF00136">
    <property type="entry name" value="DNA_pol_B"/>
    <property type="match status" value="1"/>
</dbReference>
<dbReference type="InterPro" id="IPR023211">
    <property type="entry name" value="DNA_pol_palm_dom_sf"/>
</dbReference>
<dbReference type="Gene3D" id="3.30.70.2250">
    <property type="match status" value="1"/>
</dbReference>
<keyword evidence="4 7" id="KW-0239">DNA-directed DNA polymerase</keyword>
<feature type="domain" description="DNA-directed DNA polymerase family B multifunctional" evidence="8">
    <location>
        <begin position="412"/>
        <end position="800"/>
    </location>
</feature>
<gene>
    <name evidence="10" type="primary">polB</name>
    <name evidence="10" type="ordered locus">HCH_01557</name>
</gene>
<dbReference type="KEGG" id="hch:HCH_01557"/>
<dbReference type="FunFam" id="3.90.1600.10:FF:000030">
    <property type="entry name" value="DNA polymerase II"/>
    <property type="match status" value="1"/>
</dbReference>
<dbReference type="eggNOG" id="COG0417">
    <property type="taxonomic scope" value="Bacteria"/>
</dbReference>
<dbReference type="Gene3D" id="3.30.420.10">
    <property type="entry name" value="Ribonuclease H-like superfamily/Ribonuclease H"/>
    <property type="match status" value="1"/>
</dbReference>
<dbReference type="PROSITE" id="PS00116">
    <property type="entry name" value="DNA_POLYMERASE_B"/>
    <property type="match status" value="1"/>
</dbReference>